<protein>
    <submittedName>
        <fullName evidence="1">AbiH family protein</fullName>
    </submittedName>
</protein>
<reference evidence="2" key="1">
    <citation type="journal article" date="2019" name="Int. J. Syst. Evol. Microbiol.">
        <title>The Global Catalogue of Microorganisms (GCM) 10K type strain sequencing project: providing services to taxonomists for standard genome sequencing and annotation.</title>
        <authorList>
            <consortium name="The Broad Institute Genomics Platform"/>
            <consortium name="The Broad Institute Genome Sequencing Center for Infectious Disease"/>
            <person name="Wu L."/>
            <person name="Ma J."/>
        </authorList>
    </citation>
    <scope>NUCLEOTIDE SEQUENCE [LARGE SCALE GENOMIC DNA]</scope>
    <source>
        <strain evidence="2">CECT 8979</strain>
    </source>
</reference>
<name>A0ABV8AI86_9FLAO</name>
<sequence length="374" mass="44807">MISNQSGCNYPIQRRSNNINRLIIIGNGFDLAHGYKTRYSDFFFDFFLSMFEDLIDTNKYDDELIKVRVLQNIRDRHFEIPKNFNHAIKLINDLKRNNSVEVQIKSPILRLLFDRNSTENKWVDLENDYYQLLKTFLKKNENDLVNKLNSDLDYITRKLEVYLTNQTEKTERFSGNYLVNDFYEDVKGNEIVSNEITENKKPSAVHILNFNYTDIVLKYSDSKNRIENVEYNFIHGELNKPENPIIFGFGDELDDDYTVLEKTNDNNYFRHIKSFKYFKTRNYHNLLRFIESDKFQVYIYGHSCGLSDRTMLNQIFEHENCISIKIFYHIREDGTNDYVEKTHEISRHFKDKASMRRKLIPEELSYPMPKPRKL</sequence>
<accession>A0ABV8AI86</accession>
<dbReference type="Proteomes" id="UP001595812">
    <property type="component" value="Unassembled WGS sequence"/>
</dbReference>
<comment type="caution">
    <text evidence="1">The sequence shown here is derived from an EMBL/GenBank/DDBJ whole genome shotgun (WGS) entry which is preliminary data.</text>
</comment>
<evidence type="ECO:0000313" key="2">
    <source>
        <dbReference type="Proteomes" id="UP001595812"/>
    </source>
</evidence>
<evidence type="ECO:0000313" key="1">
    <source>
        <dbReference type="EMBL" id="MFC3877787.1"/>
    </source>
</evidence>
<dbReference type="RefSeq" id="WP_386100868.1">
    <property type="nucleotide sequence ID" value="NZ_JBHSAT010000019.1"/>
</dbReference>
<dbReference type="EMBL" id="JBHSAT010000019">
    <property type="protein sequence ID" value="MFC3877787.1"/>
    <property type="molecule type" value="Genomic_DNA"/>
</dbReference>
<gene>
    <name evidence="1" type="ORF">ACFOSX_11180</name>
</gene>
<keyword evidence="2" id="KW-1185">Reference proteome</keyword>
<proteinExistence type="predicted"/>
<dbReference type="Pfam" id="PF14253">
    <property type="entry name" value="AbiH"/>
    <property type="match status" value="1"/>
</dbReference>
<organism evidence="1 2">
    <name type="scientific">Winogradskyella maritima</name>
    <dbReference type="NCBI Taxonomy" id="1517766"/>
    <lineage>
        <taxon>Bacteria</taxon>
        <taxon>Pseudomonadati</taxon>
        <taxon>Bacteroidota</taxon>
        <taxon>Flavobacteriia</taxon>
        <taxon>Flavobacteriales</taxon>
        <taxon>Flavobacteriaceae</taxon>
        <taxon>Winogradskyella</taxon>
    </lineage>
</organism>
<dbReference type="InterPro" id="IPR025935">
    <property type="entry name" value="AbiH"/>
</dbReference>